<feature type="signal peptide" evidence="1">
    <location>
        <begin position="1"/>
        <end position="20"/>
    </location>
</feature>
<dbReference type="AlphaFoldDB" id="A0A803TPY2"/>
<dbReference type="Ensembl" id="ENSACAT00000038353.1">
    <property type="protein sequence ID" value="ENSACAP00000037272.1"/>
    <property type="gene ID" value="ENSACAG00000028065.3"/>
</dbReference>
<evidence type="ECO:0000256" key="1">
    <source>
        <dbReference type="SAM" id="SignalP"/>
    </source>
</evidence>
<keyword evidence="1" id="KW-0732">Signal</keyword>
<protein>
    <submittedName>
        <fullName evidence="2">Uncharacterized protein</fullName>
    </submittedName>
</protein>
<accession>A0A803TPY2</accession>
<reference evidence="2" key="3">
    <citation type="submission" date="2025-09" db="UniProtKB">
        <authorList>
            <consortium name="Ensembl"/>
        </authorList>
    </citation>
    <scope>IDENTIFICATION</scope>
</reference>
<feature type="chain" id="PRO_5032614619" evidence="1">
    <location>
        <begin position="21"/>
        <end position="37"/>
    </location>
</feature>
<evidence type="ECO:0000313" key="3">
    <source>
        <dbReference type="Proteomes" id="UP000001646"/>
    </source>
</evidence>
<name>A0A803TPY2_ANOCA</name>
<gene>
    <name evidence="2" type="primary">ifngr1</name>
</gene>
<keyword evidence="3" id="KW-1185">Reference proteome</keyword>
<dbReference type="Bgee" id="ENSACAG00000028065">
    <property type="expression patterns" value="Expressed in adrenal gland and 12 other cell types or tissues"/>
</dbReference>
<dbReference type="Proteomes" id="UP000001646">
    <property type="component" value="Unplaced"/>
</dbReference>
<reference evidence="2" key="2">
    <citation type="submission" date="2025-08" db="UniProtKB">
        <authorList>
            <consortium name="Ensembl"/>
        </authorList>
    </citation>
    <scope>IDENTIFICATION</scope>
</reference>
<evidence type="ECO:0000313" key="2">
    <source>
        <dbReference type="Ensembl" id="ENSACAP00000037272.1"/>
    </source>
</evidence>
<organism evidence="2 3">
    <name type="scientific">Anolis carolinensis</name>
    <name type="common">Green anole</name>
    <name type="synonym">American chameleon</name>
    <dbReference type="NCBI Taxonomy" id="28377"/>
    <lineage>
        <taxon>Eukaryota</taxon>
        <taxon>Metazoa</taxon>
        <taxon>Chordata</taxon>
        <taxon>Craniata</taxon>
        <taxon>Vertebrata</taxon>
        <taxon>Euteleostomi</taxon>
        <taxon>Lepidosauria</taxon>
        <taxon>Squamata</taxon>
        <taxon>Bifurcata</taxon>
        <taxon>Unidentata</taxon>
        <taxon>Episquamata</taxon>
        <taxon>Toxicofera</taxon>
        <taxon>Iguania</taxon>
        <taxon>Dactyloidae</taxon>
        <taxon>Anolis</taxon>
    </lineage>
</organism>
<proteinExistence type="predicted"/>
<sequence length="37" mass="3889">MEAGLLRALLALLPLAFGAGEPPTEVPKPTNVTREKS</sequence>
<dbReference type="GeneTree" id="ENSGT00510000048929"/>
<reference evidence="2" key="1">
    <citation type="submission" date="2009-12" db="EMBL/GenBank/DDBJ databases">
        <title>The Genome Sequence of Anolis carolinensis (Green Anole Lizard).</title>
        <authorList>
            <consortium name="The Genome Sequencing Platform"/>
            <person name="Di Palma F."/>
            <person name="Alfoldi J."/>
            <person name="Heiman D."/>
            <person name="Young S."/>
            <person name="Grabherr M."/>
            <person name="Johnson J."/>
            <person name="Lander E.S."/>
            <person name="Lindblad-Toh K."/>
        </authorList>
    </citation>
    <scope>NUCLEOTIDE SEQUENCE [LARGE SCALE GENOMIC DNA]</scope>
    <source>
        <strain evidence="2">JBL SC #1</strain>
    </source>
</reference>